<organism evidence="1 2">
    <name type="scientific">Microtetraspora malaysiensis</name>
    <dbReference type="NCBI Taxonomy" id="161358"/>
    <lineage>
        <taxon>Bacteria</taxon>
        <taxon>Bacillati</taxon>
        <taxon>Actinomycetota</taxon>
        <taxon>Actinomycetes</taxon>
        <taxon>Streptosporangiales</taxon>
        <taxon>Streptosporangiaceae</taxon>
        <taxon>Microtetraspora</taxon>
    </lineage>
</organism>
<proteinExistence type="predicted"/>
<dbReference type="RefSeq" id="WP_387417530.1">
    <property type="nucleotide sequence ID" value="NZ_JBIASD010000044.1"/>
</dbReference>
<evidence type="ECO:0000313" key="1">
    <source>
        <dbReference type="EMBL" id="MFF3671345.1"/>
    </source>
</evidence>
<dbReference type="Proteomes" id="UP001602013">
    <property type="component" value="Unassembled WGS sequence"/>
</dbReference>
<dbReference type="InterPro" id="IPR046036">
    <property type="entry name" value="DUF5994"/>
</dbReference>
<evidence type="ECO:0000313" key="2">
    <source>
        <dbReference type="Proteomes" id="UP001602013"/>
    </source>
</evidence>
<accession>A0ABW6T246</accession>
<name>A0ABW6T246_9ACTN</name>
<gene>
    <name evidence="1" type="ORF">ACFYXI_37750</name>
</gene>
<reference evidence="1 2" key="1">
    <citation type="submission" date="2024-10" db="EMBL/GenBank/DDBJ databases">
        <title>The Natural Products Discovery Center: Release of the First 8490 Sequenced Strains for Exploring Actinobacteria Biosynthetic Diversity.</title>
        <authorList>
            <person name="Kalkreuter E."/>
            <person name="Kautsar S.A."/>
            <person name="Yang D."/>
            <person name="Bader C.D."/>
            <person name="Teijaro C.N."/>
            <person name="Fluegel L."/>
            <person name="Davis C.M."/>
            <person name="Simpson J.R."/>
            <person name="Lauterbach L."/>
            <person name="Steele A.D."/>
            <person name="Gui C."/>
            <person name="Meng S."/>
            <person name="Li G."/>
            <person name="Viehrig K."/>
            <person name="Ye F."/>
            <person name="Su P."/>
            <person name="Kiefer A.F."/>
            <person name="Nichols A."/>
            <person name="Cepeda A.J."/>
            <person name="Yan W."/>
            <person name="Fan B."/>
            <person name="Jiang Y."/>
            <person name="Adhikari A."/>
            <person name="Zheng C.-J."/>
            <person name="Schuster L."/>
            <person name="Cowan T.M."/>
            <person name="Smanski M.J."/>
            <person name="Chevrette M.G."/>
            <person name="De Carvalho L.P.S."/>
            <person name="Shen B."/>
        </authorList>
    </citation>
    <scope>NUCLEOTIDE SEQUENCE [LARGE SCALE GENOMIC DNA]</scope>
    <source>
        <strain evidence="1 2">NPDC002173</strain>
    </source>
</reference>
<protein>
    <submittedName>
        <fullName evidence="1">DUF5994 family protein</fullName>
    </submittedName>
</protein>
<sequence>MTDPHVVRLNLDSVPDSRRTVDGMWWPSSRDAAAELPRLIAAVDQRLGGVTVRVDLNPDVWDDIPRDFPARGRLVEVNNSRDIDSHLVGLTTTCAGHTSLLLMAPGAVNASAA</sequence>
<dbReference type="EMBL" id="JBIASD010000044">
    <property type="protein sequence ID" value="MFF3671345.1"/>
    <property type="molecule type" value="Genomic_DNA"/>
</dbReference>
<comment type="caution">
    <text evidence="1">The sequence shown here is derived from an EMBL/GenBank/DDBJ whole genome shotgun (WGS) entry which is preliminary data.</text>
</comment>
<keyword evidence="2" id="KW-1185">Reference proteome</keyword>
<dbReference type="Pfam" id="PF19457">
    <property type="entry name" value="DUF5994"/>
    <property type="match status" value="1"/>
</dbReference>